<feature type="transmembrane region" description="Helical" evidence="1">
    <location>
        <begin position="105"/>
        <end position="128"/>
    </location>
</feature>
<keyword evidence="1" id="KW-0472">Membrane</keyword>
<feature type="transmembrane region" description="Helical" evidence="1">
    <location>
        <begin position="39"/>
        <end position="56"/>
    </location>
</feature>
<sequence length="171" mass="18909">MSQKQQRQDAADKGWKDCAERLRTHDDAIVQAWKEEIDALLVFAGLFSAALTTFNVELYTSLRPDPGVDLTNQLLLQISAQLNGSTILSPVTTLSTANAPSTPNVWINALWFSALVSSLSAASIAIIVRQWLNHFVSPSSSDHRQAAQMHCLRYEVGLIPWRVPEILSILP</sequence>
<evidence type="ECO:0000259" key="2">
    <source>
        <dbReference type="Pfam" id="PF20153"/>
    </source>
</evidence>
<dbReference type="EMBL" id="KV722535">
    <property type="protein sequence ID" value="OCH86276.1"/>
    <property type="molecule type" value="Genomic_DNA"/>
</dbReference>
<dbReference type="Proteomes" id="UP000250043">
    <property type="component" value="Unassembled WGS sequence"/>
</dbReference>
<evidence type="ECO:0000313" key="3">
    <source>
        <dbReference type="EMBL" id="OCH86276.1"/>
    </source>
</evidence>
<evidence type="ECO:0000256" key="1">
    <source>
        <dbReference type="SAM" id="Phobius"/>
    </source>
</evidence>
<dbReference type="OrthoDB" id="3185525at2759"/>
<keyword evidence="4" id="KW-1185">Reference proteome</keyword>
<dbReference type="AlphaFoldDB" id="A0A8E2DGT9"/>
<keyword evidence="1" id="KW-1133">Transmembrane helix</keyword>
<dbReference type="InterPro" id="IPR045338">
    <property type="entry name" value="DUF6535"/>
</dbReference>
<name>A0A8E2DGT9_9APHY</name>
<feature type="non-terminal residue" evidence="3">
    <location>
        <position position="171"/>
    </location>
</feature>
<feature type="domain" description="DUF6535" evidence="2">
    <location>
        <begin position="15"/>
        <end position="171"/>
    </location>
</feature>
<protein>
    <recommendedName>
        <fullName evidence="2">DUF6535 domain-containing protein</fullName>
    </recommendedName>
</protein>
<proteinExistence type="predicted"/>
<organism evidence="3 4">
    <name type="scientific">Obba rivulosa</name>
    <dbReference type="NCBI Taxonomy" id="1052685"/>
    <lineage>
        <taxon>Eukaryota</taxon>
        <taxon>Fungi</taxon>
        <taxon>Dikarya</taxon>
        <taxon>Basidiomycota</taxon>
        <taxon>Agaricomycotina</taxon>
        <taxon>Agaricomycetes</taxon>
        <taxon>Polyporales</taxon>
        <taxon>Gelatoporiaceae</taxon>
        <taxon>Obba</taxon>
    </lineage>
</organism>
<gene>
    <name evidence="3" type="ORF">OBBRIDRAFT_738269</name>
</gene>
<dbReference type="Pfam" id="PF20153">
    <property type="entry name" value="DUF6535"/>
    <property type="match status" value="1"/>
</dbReference>
<evidence type="ECO:0000313" key="4">
    <source>
        <dbReference type="Proteomes" id="UP000250043"/>
    </source>
</evidence>
<accession>A0A8E2DGT9</accession>
<keyword evidence="1" id="KW-0812">Transmembrane</keyword>
<reference evidence="3 4" key="1">
    <citation type="submission" date="2016-07" db="EMBL/GenBank/DDBJ databases">
        <title>Draft genome of the white-rot fungus Obba rivulosa 3A-2.</title>
        <authorList>
            <consortium name="DOE Joint Genome Institute"/>
            <person name="Miettinen O."/>
            <person name="Riley R."/>
            <person name="Acob R."/>
            <person name="Barry K."/>
            <person name="Cullen D."/>
            <person name="De Vries R."/>
            <person name="Hainaut M."/>
            <person name="Hatakka A."/>
            <person name="Henrissat B."/>
            <person name="Hilden K."/>
            <person name="Kuo R."/>
            <person name="Labutti K."/>
            <person name="Lipzen A."/>
            <person name="Makela M.R."/>
            <person name="Sandor L."/>
            <person name="Spatafora J.W."/>
            <person name="Grigoriev I.V."/>
            <person name="Hibbett D.S."/>
        </authorList>
    </citation>
    <scope>NUCLEOTIDE SEQUENCE [LARGE SCALE GENOMIC DNA]</scope>
    <source>
        <strain evidence="3 4">3A-2</strain>
    </source>
</reference>